<dbReference type="InterPro" id="IPR003439">
    <property type="entry name" value="ABC_transporter-like_ATP-bd"/>
</dbReference>
<dbReference type="Proteomes" id="UP000772181">
    <property type="component" value="Unassembled WGS sequence"/>
</dbReference>
<keyword evidence="3" id="KW-0813">Transport</keyword>
<dbReference type="InterPro" id="IPR050763">
    <property type="entry name" value="ABC_transporter_ATP-binding"/>
</dbReference>
<gene>
    <name evidence="11" type="ORF">HY730_08545</name>
</gene>
<dbReference type="PANTHER" id="PTHR42711:SF5">
    <property type="entry name" value="ABC TRANSPORTER ATP-BINDING PROTEIN NATA"/>
    <property type="match status" value="1"/>
</dbReference>
<dbReference type="FunFam" id="3.40.50.300:FF:000589">
    <property type="entry name" value="ABC transporter, ATP-binding subunit"/>
    <property type="match status" value="1"/>
</dbReference>
<evidence type="ECO:0000313" key="12">
    <source>
        <dbReference type="Proteomes" id="UP000772181"/>
    </source>
</evidence>
<dbReference type="Pfam" id="PF00005">
    <property type="entry name" value="ABC_tran"/>
    <property type="match status" value="1"/>
</dbReference>
<evidence type="ECO:0000256" key="1">
    <source>
        <dbReference type="ARBA" id="ARBA00004236"/>
    </source>
</evidence>
<keyword evidence="7 11" id="KW-0067">ATP-binding</keyword>
<organism evidence="11 12">
    <name type="scientific">Tectimicrobiota bacterium</name>
    <dbReference type="NCBI Taxonomy" id="2528274"/>
    <lineage>
        <taxon>Bacteria</taxon>
        <taxon>Pseudomonadati</taxon>
        <taxon>Nitrospinota/Tectimicrobiota group</taxon>
        <taxon>Candidatus Tectimicrobiota</taxon>
    </lineage>
</organism>
<dbReference type="EMBL" id="JACQWF010000375">
    <property type="protein sequence ID" value="MBI4596408.1"/>
    <property type="molecule type" value="Genomic_DNA"/>
</dbReference>
<proteinExistence type="inferred from homology"/>
<comment type="similarity">
    <text evidence="2">Belongs to the ABC transporter superfamily.</text>
</comment>
<dbReference type="GO" id="GO:0005524">
    <property type="term" value="F:ATP binding"/>
    <property type="evidence" value="ECO:0007669"/>
    <property type="project" value="UniProtKB-KW"/>
</dbReference>
<dbReference type="Gene3D" id="3.40.50.300">
    <property type="entry name" value="P-loop containing nucleotide triphosphate hydrolases"/>
    <property type="match status" value="1"/>
</dbReference>
<dbReference type="GO" id="GO:0016887">
    <property type="term" value="F:ATP hydrolysis activity"/>
    <property type="evidence" value="ECO:0007669"/>
    <property type="project" value="InterPro"/>
</dbReference>
<protein>
    <submittedName>
        <fullName evidence="11">ATP-binding cassette domain-containing protein</fullName>
    </submittedName>
</protein>
<evidence type="ECO:0000256" key="9">
    <source>
        <dbReference type="ARBA" id="ARBA00023136"/>
    </source>
</evidence>
<evidence type="ECO:0000256" key="7">
    <source>
        <dbReference type="ARBA" id="ARBA00022840"/>
    </source>
</evidence>
<reference evidence="11" key="1">
    <citation type="submission" date="2020-07" db="EMBL/GenBank/DDBJ databases">
        <title>Huge and variable diversity of episymbiotic CPR bacteria and DPANN archaea in groundwater ecosystems.</title>
        <authorList>
            <person name="He C.Y."/>
            <person name="Keren R."/>
            <person name="Whittaker M."/>
            <person name="Farag I.F."/>
            <person name="Doudna J."/>
            <person name="Cate J.H.D."/>
            <person name="Banfield J.F."/>
        </authorList>
    </citation>
    <scope>NUCLEOTIDE SEQUENCE</scope>
    <source>
        <strain evidence="11">NC_groundwater_1482_Ag_S-0.65um_47_24</strain>
    </source>
</reference>
<dbReference type="InterPro" id="IPR003593">
    <property type="entry name" value="AAA+_ATPase"/>
</dbReference>
<sequence length="313" mass="35641">MRSDMLISEELAVQARGLTKAFGPRVAVNKINFVVKKGECFGFLGPNGAGKTTTMKMVYGVNRVTAGDLIVLGYDVRKDLRKIKAIIGVSPQEDNLDPDLTVIKNLLVYSRYFEIPKKEALRRVGDLLEFVQLWERRDSKIDQLSGGMKRRLILARALINNPKLIILDEPTTGLDPQARHLIWQRLRLLKREGITMLLTTHYMEEAAQLCDRIVITDQGNILMEGNPGQLIEKEVGKEVIELRTEPQDQQPYLDCLSAFPCNYQEVGDTIYVFCQEGRQLISRLLEKNPPHFIHRPATLEDLFLKLTGRALRE</sequence>
<evidence type="ECO:0000256" key="3">
    <source>
        <dbReference type="ARBA" id="ARBA00022448"/>
    </source>
</evidence>
<feature type="domain" description="ABC transporter" evidence="10">
    <location>
        <begin position="13"/>
        <end position="243"/>
    </location>
</feature>
<dbReference type="PROSITE" id="PS00211">
    <property type="entry name" value="ABC_TRANSPORTER_1"/>
    <property type="match status" value="1"/>
</dbReference>
<dbReference type="InterPro" id="IPR027417">
    <property type="entry name" value="P-loop_NTPase"/>
</dbReference>
<evidence type="ECO:0000256" key="5">
    <source>
        <dbReference type="ARBA" id="ARBA00022475"/>
    </source>
</evidence>
<evidence type="ECO:0000259" key="10">
    <source>
        <dbReference type="PROSITE" id="PS50893"/>
    </source>
</evidence>
<dbReference type="PANTHER" id="PTHR42711">
    <property type="entry name" value="ABC TRANSPORTER ATP-BINDING PROTEIN"/>
    <property type="match status" value="1"/>
</dbReference>
<evidence type="ECO:0000256" key="2">
    <source>
        <dbReference type="ARBA" id="ARBA00005417"/>
    </source>
</evidence>
<evidence type="ECO:0000256" key="8">
    <source>
        <dbReference type="ARBA" id="ARBA00022967"/>
    </source>
</evidence>
<evidence type="ECO:0000256" key="6">
    <source>
        <dbReference type="ARBA" id="ARBA00022741"/>
    </source>
</evidence>
<accession>A0A933GN53</accession>
<evidence type="ECO:0000313" key="11">
    <source>
        <dbReference type="EMBL" id="MBI4596408.1"/>
    </source>
</evidence>
<keyword evidence="5" id="KW-1003">Cell membrane</keyword>
<keyword evidence="8" id="KW-1278">Translocase</keyword>
<dbReference type="GO" id="GO:0005886">
    <property type="term" value="C:plasma membrane"/>
    <property type="evidence" value="ECO:0007669"/>
    <property type="project" value="UniProtKB-SubCell"/>
</dbReference>
<dbReference type="PROSITE" id="PS50893">
    <property type="entry name" value="ABC_TRANSPORTER_2"/>
    <property type="match status" value="1"/>
</dbReference>
<name>A0A933GN53_UNCTE</name>
<comment type="caution">
    <text evidence="11">The sequence shown here is derived from an EMBL/GenBank/DDBJ whole genome shotgun (WGS) entry which is preliminary data.</text>
</comment>
<dbReference type="AlphaFoldDB" id="A0A933GN53"/>
<dbReference type="SUPFAM" id="SSF52540">
    <property type="entry name" value="P-loop containing nucleoside triphosphate hydrolases"/>
    <property type="match status" value="1"/>
</dbReference>
<keyword evidence="6" id="KW-0547">Nucleotide-binding</keyword>
<dbReference type="SMART" id="SM00382">
    <property type="entry name" value="AAA"/>
    <property type="match status" value="1"/>
</dbReference>
<keyword evidence="4" id="KW-0536">Nodulation</keyword>
<keyword evidence="9" id="KW-0472">Membrane</keyword>
<comment type="subcellular location">
    <subcellularLocation>
        <location evidence="1">Cell membrane</location>
    </subcellularLocation>
</comment>
<evidence type="ECO:0000256" key="4">
    <source>
        <dbReference type="ARBA" id="ARBA00022458"/>
    </source>
</evidence>
<dbReference type="InterPro" id="IPR017871">
    <property type="entry name" value="ABC_transporter-like_CS"/>
</dbReference>